<dbReference type="EMBL" id="CP046147">
    <property type="protein sequence ID" value="WFG38769.1"/>
    <property type="molecule type" value="Genomic_DNA"/>
</dbReference>
<dbReference type="Gene3D" id="1.10.12.10">
    <property type="entry name" value="Lyase 2-enoyl-coa Hydratase, Chain A, domain 2"/>
    <property type="match status" value="1"/>
</dbReference>
<reference evidence="6 7" key="1">
    <citation type="submission" date="2019-11" db="EMBL/GenBank/DDBJ databases">
        <authorList>
            <person name="Cho J.-C."/>
        </authorList>
    </citation>
    <scope>NUCLEOTIDE SEQUENCE [LARGE SCALE GENOMIC DNA]</scope>
    <source>
        <strain evidence="5 6">JH1073</strain>
        <strain evidence="4 7">JH702</strain>
    </source>
</reference>
<dbReference type="AlphaFoldDB" id="A0AAJ5ZCL5"/>
<dbReference type="InterPro" id="IPR018376">
    <property type="entry name" value="Enoyl-CoA_hyd/isom_CS"/>
</dbReference>
<keyword evidence="2" id="KW-0456">Lyase</keyword>
<comment type="similarity">
    <text evidence="1 3">Belongs to the enoyl-CoA hydratase/isomerase family.</text>
</comment>
<dbReference type="EMBL" id="WMBE01000005">
    <property type="protein sequence ID" value="MDG0867943.1"/>
    <property type="molecule type" value="Genomic_DNA"/>
</dbReference>
<accession>A0AAJ5ZCL5</accession>
<dbReference type="CDD" id="cd06558">
    <property type="entry name" value="crotonase-like"/>
    <property type="match status" value="1"/>
</dbReference>
<reference evidence="6" key="3">
    <citation type="submission" date="2023-06" db="EMBL/GenBank/DDBJ databases">
        <title>Pangenomics reveal diversification of enzyme families and niche specialization in globally abundant SAR202 bacteria.</title>
        <authorList>
            <person name="Saw J.H.W."/>
        </authorList>
    </citation>
    <scope>NUCLEOTIDE SEQUENCE [LARGE SCALE GENOMIC DNA]</scope>
    <source>
        <strain evidence="6">JH1073</strain>
    </source>
</reference>
<dbReference type="SUPFAM" id="SSF52096">
    <property type="entry name" value="ClpP/crotonase"/>
    <property type="match status" value="1"/>
</dbReference>
<dbReference type="Proteomes" id="UP001321249">
    <property type="component" value="Unassembled WGS sequence"/>
</dbReference>
<dbReference type="InterPro" id="IPR001753">
    <property type="entry name" value="Enoyl-CoA_hydra/iso"/>
</dbReference>
<organism evidence="5 6">
    <name type="scientific">Candidatus Lucifugimonas marina</name>
    <dbReference type="NCBI Taxonomy" id="3038979"/>
    <lineage>
        <taxon>Bacteria</taxon>
        <taxon>Bacillati</taxon>
        <taxon>Chloroflexota</taxon>
        <taxon>Dehalococcoidia</taxon>
        <taxon>SAR202 cluster</taxon>
        <taxon>Candidatus Lucifugimonadales</taxon>
        <taxon>Candidatus Lucifugimonadaceae</taxon>
        <taxon>Candidatus Lucifugimonas</taxon>
    </lineage>
</organism>
<proteinExistence type="inferred from homology"/>
<dbReference type="InterPro" id="IPR029045">
    <property type="entry name" value="ClpP/crotonase-like_dom_sf"/>
</dbReference>
<dbReference type="PANTHER" id="PTHR11941:SF54">
    <property type="entry name" value="ENOYL-COA HYDRATASE, MITOCHONDRIAL"/>
    <property type="match status" value="1"/>
</dbReference>
<gene>
    <name evidence="4" type="ORF">GKO46_12810</name>
    <name evidence="5" type="ORF">GKO48_03810</name>
</gene>
<evidence type="ECO:0000313" key="7">
    <source>
        <dbReference type="Proteomes" id="UP001321249"/>
    </source>
</evidence>
<dbReference type="GO" id="GO:0006635">
    <property type="term" value="P:fatty acid beta-oxidation"/>
    <property type="evidence" value="ECO:0007669"/>
    <property type="project" value="TreeGrafter"/>
</dbReference>
<evidence type="ECO:0000313" key="5">
    <source>
        <dbReference type="EMBL" id="WFG38769.1"/>
    </source>
</evidence>
<name>A0AAJ5ZCL5_9CHLR</name>
<dbReference type="InterPro" id="IPR014748">
    <property type="entry name" value="Enoyl-CoA_hydra_C"/>
</dbReference>
<dbReference type="Proteomes" id="UP001219901">
    <property type="component" value="Chromosome"/>
</dbReference>
<dbReference type="Pfam" id="PF00378">
    <property type="entry name" value="ECH_1"/>
    <property type="match status" value="1"/>
</dbReference>
<dbReference type="GO" id="GO:0016829">
    <property type="term" value="F:lyase activity"/>
    <property type="evidence" value="ECO:0007669"/>
    <property type="project" value="UniProtKB-KW"/>
</dbReference>
<evidence type="ECO:0000313" key="6">
    <source>
        <dbReference type="Proteomes" id="UP001219901"/>
    </source>
</evidence>
<evidence type="ECO:0008006" key="8">
    <source>
        <dbReference type="Google" id="ProtNLM"/>
    </source>
</evidence>
<dbReference type="Gene3D" id="3.90.226.10">
    <property type="entry name" value="2-enoyl-CoA Hydratase, Chain A, domain 1"/>
    <property type="match status" value="1"/>
</dbReference>
<evidence type="ECO:0000313" key="4">
    <source>
        <dbReference type="EMBL" id="MDG0867943.1"/>
    </source>
</evidence>
<dbReference type="PROSITE" id="PS00166">
    <property type="entry name" value="ENOYL_COA_HYDRATASE"/>
    <property type="match status" value="1"/>
</dbReference>
<dbReference type="PANTHER" id="PTHR11941">
    <property type="entry name" value="ENOYL-COA HYDRATASE-RELATED"/>
    <property type="match status" value="1"/>
</dbReference>
<evidence type="ECO:0000256" key="2">
    <source>
        <dbReference type="ARBA" id="ARBA00023239"/>
    </source>
</evidence>
<protein>
    <recommendedName>
        <fullName evidence="8">Enoyl-CoA hydratase</fullName>
    </recommendedName>
</protein>
<evidence type="ECO:0000256" key="3">
    <source>
        <dbReference type="RuleBase" id="RU003707"/>
    </source>
</evidence>
<reference evidence="5" key="2">
    <citation type="journal article" date="2023" name="Nat. Commun.">
        <title>Cultivation of marine bacteria of the SAR202 clade.</title>
        <authorList>
            <person name="Lim Y."/>
            <person name="Seo J.H."/>
            <person name="Giovannoni S.J."/>
            <person name="Kang I."/>
            <person name="Cho J.C."/>
        </authorList>
    </citation>
    <scope>NUCLEOTIDE SEQUENCE</scope>
    <source>
        <strain evidence="5">JH1073</strain>
    </source>
</reference>
<evidence type="ECO:0000256" key="1">
    <source>
        <dbReference type="ARBA" id="ARBA00005254"/>
    </source>
</evidence>
<sequence>MLSAEFGCWKPVIAAVNGYAVGGGLELAIACDLIVAAESAQFGLPEPRRGLMADAGGVHGLSRQLPIKLAMEMILTGQFIGAQRAADMGLVNRVAGDDELMRSARELAESIMECSPKAIQAAKQAVVMGSELTFEEAMVTEFSMFTRLKDSADFIEGPRAFSEKRAPKWEGA</sequence>
<keyword evidence="6" id="KW-1185">Reference proteome</keyword>